<reference evidence="3" key="1">
    <citation type="submission" date="2020-10" db="EMBL/GenBank/DDBJ databases">
        <authorList>
            <person name="Han B."/>
            <person name="Lu T."/>
            <person name="Zhao Q."/>
            <person name="Huang X."/>
            <person name="Zhao Y."/>
        </authorList>
    </citation>
    <scope>NUCLEOTIDE SEQUENCE</scope>
</reference>
<comment type="caution">
    <text evidence="3">The sequence shown here is derived from an EMBL/GenBank/DDBJ whole genome shotgun (WGS) entry which is preliminary data.</text>
</comment>
<dbReference type="InterPro" id="IPR025312">
    <property type="entry name" value="DUF4216"/>
</dbReference>
<name>A0A811QAF6_9POAL</name>
<dbReference type="Pfam" id="PF13952">
    <property type="entry name" value="DUF4216"/>
    <property type="match status" value="1"/>
</dbReference>
<evidence type="ECO:0000259" key="1">
    <source>
        <dbReference type="Pfam" id="PF13952"/>
    </source>
</evidence>
<evidence type="ECO:0000259" key="2">
    <source>
        <dbReference type="Pfam" id="PF13960"/>
    </source>
</evidence>
<organism evidence="3 4">
    <name type="scientific">Miscanthus lutarioriparius</name>
    <dbReference type="NCBI Taxonomy" id="422564"/>
    <lineage>
        <taxon>Eukaryota</taxon>
        <taxon>Viridiplantae</taxon>
        <taxon>Streptophyta</taxon>
        <taxon>Embryophyta</taxon>
        <taxon>Tracheophyta</taxon>
        <taxon>Spermatophyta</taxon>
        <taxon>Magnoliopsida</taxon>
        <taxon>Liliopsida</taxon>
        <taxon>Poales</taxon>
        <taxon>Poaceae</taxon>
        <taxon>PACMAD clade</taxon>
        <taxon>Panicoideae</taxon>
        <taxon>Andropogonodae</taxon>
        <taxon>Andropogoneae</taxon>
        <taxon>Saccharinae</taxon>
        <taxon>Miscanthus</taxon>
    </lineage>
</organism>
<evidence type="ECO:0000313" key="3">
    <source>
        <dbReference type="EMBL" id="CAD6253099.1"/>
    </source>
</evidence>
<evidence type="ECO:0000313" key="4">
    <source>
        <dbReference type="Proteomes" id="UP000604825"/>
    </source>
</evidence>
<accession>A0A811QAF6</accession>
<dbReference type="PANTHER" id="PTHR48258:SF12">
    <property type="entry name" value="TRANSPOSON PROTEIN, CACTA, EN_SPM SUB-CLASS"/>
    <property type="match status" value="1"/>
</dbReference>
<keyword evidence="4" id="KW-1185">Reference proteome</keyword>
<proteinExistence type="predicted"/>
<feature type="domain" description="DUF4216" evidence="1">
    <location>
        <begin position="350"/>
        <end position="424"/>
    </location>
</feature>
<evidence type="ECO:0008006" key="5">
    <source>
        <dbReference type="Google" id="ProtNLM"/>
    </source>
</evidence>
<dbReference type="InterPro" id="IPR025452">
    <property type="entry name" value="DUF4218"/>
</dbReference>
<dbReference type="EMBL" id="CAJGYO010000009">
    <property type="protein sequence ID" value="CAD6253099.1"/>
    <property type="molecule type" value="Genomic_DNA"/>
</dbReference>
<sequence length="447" mass="51198">MSREKKEVLCSVFQNLRTPDGYASNISRCVNMKDCTLTGLKSHDNHVLLHDILPVALRSCYPSKDVMEIVIGISNFFKKLCSKVIDTDELQTLQESIVVTLCNMEKIFLPSFFTVTVHLMVHLVEEVRLGGPVHYRWMYPMERFFVQLKALVKNRAQPEGSIAEGYCMEECMTFCSRFLDGDTHFNRPVRNPEPSGNMKDMYMFESAGEPIGKATVSHFDSQLLIQAHRYMLQHCDELEEFRKESVDEEKGKSCPSTTLTLASIDKLIDQHFPDWLEQKVILGDGLGITKKVRALAAKPSKHGVRYNGYIINGFRFHTLSREAARSTQNSGVVNIAEDGVNYYGRLTDIIELTYTDYKVVLFKCDWYDVHHRAGLRNDEFGLPLVNFLKKIHTGEKLEHDPCVFSSQVEQVFYVEHPKAEGWNSVVRFKPRDTFDMGDDELPPDEAN</sequence>
<dbReference type="Proteomes" id="UP000604825">
    <property type="component" value="Unassembled WGS sequence"/>
</dbReference>
<protein>
    <recommendedName>
        <fullName evidence="5">Transposase</fullName>
    </recommendedName>
</protein>
<dbReference type="PANTHER" id="PTHR48258">
    <property type="entry name" value="DUF4218 DOMAIN-CONTAINING PROTEIN-RELATED"/>
    <property type="match status" value="1"/>
</dbReference>
<feature type="domain" description="DUF4218" evidence="2">
    <location>
        <begin position="80"/>
        <end position="191"/>
    </location>
</feature>
<dbReference type="AlphaFoldDB" id="A0A811QAF6"/>
<dbReference type="Pfam" id="PF13960">
    <property type="entry name" value="DUF4218"/>
    <property type="match status" value="1"/>
</dbReference>
<dbReference type="OrthoDB" id="668711at2759"/>
<gene>
    <name evidence="3" type="ORF">NCGR_LOCUS36737</name>
</gene>